<organism evidence="3 4">
    <name type="scientific">Hermanssonia centrifuga</name>
    <dbReference type="NCBI Taxonomy" id="98765"/>
    <lineage>
        <taxon>Eukaryota</taxon>
        <taxon>Fungi</taxon>
        <taxon>Dikarya</taxon>
        <taxon>Basidiomycota</taxon>
        <taxon>Agaricomycotina</taxon>
        <taxon>Agaricomycetes</taxon>
        <taxon>Polyporales</taxon>
        <taxon>Meruliaceae</taxon>
        <taxon>Hermanssonia</taxon>
    </lineage>
</organism>
<keyword evidence="4" id="KW-1185">Reference proteome</keyword>
<keyword evidence="2" id="KW-0472">Membrane</keyword>
<feature type="compositionally biased region" description="Basic and acidic residues" evidence="1">
    <location>
        <begin position="234"/>
        <end position="245"/>
    </location>
</feature>
<reference evidence="3 4" key="1">
    <citation type="submission" date="2019-02" db="EMBL/GenBank/DDBJ databases">
        <title>Genome sequencing of the rare red list fungi Phlebia centrifuga.</title>
        <authorList>
            <person name="Buettner E."/>
            <person name="Kellner H."/>
        </authorList>
    </citation>
    <scope>NUCLEOTIDE SEQUENCE [LARGE SCALE GENOMIC DNA]</scope>
    <source>
        <strain evidence="3 4">DSM 108282</strain>
    </source>
</reference>
<gene>
    <name evidence="3" type="ORF">EW026_g5915</name>
</gene>
<accession>A0A4S4KCM2</accession>
<keyword evidence="2" id="KW-1133">Transmembrane helix</keyword>
<keyword evidence="2" id="KW-0812">Transmembrane</keyword>
<name>A0A4S4KCM2_9APHY</name>
<dbReference type="AlphaFoldDB" id="A0A4S4KCM2"/>
<dbReference type="EMBL" id="SGPJ01000286">
    <property type="protein sequence ID" value="THG95811.1"/>
    <property type="molecule type" value="Genomic_DNA"/>
</dbReference>
<feature type="transmembrane region" description="Helical" evidence="2">
    <location>
        <begin position="78"/>
        <end position="96"/>
    </location>
</feature>
<evidence type="ECO:0000313" key="4">
    <source>
        <dbReference type="Proteomes" id="UP000309038"/>
    </source>
</evidence>
<feature type="transmembrane region" description="Helical" evidence="2">
    <location>
        <begin position="136"/>
        <end position="157"/>
    </location>
</feature>
<dbReference type="Proteomes" id="UP000309038">
    <property type="component" value="Unassembled WGS sequence"/>
</dbReference>
<feature type="transmembrane region" description="Helical" evidence="2">
    <location>
        <begin position="12"/>
        <end position="30"/>
    </location>
</feature>
<proteinExistence type="predicted"/>
<evidence type="ECO:0000313" key="3">
    <source>
        <dbReference type="EMBL" id="THG95811.1"/>
    </source>
</evidence>
<feature type="compositionally biased region" description="Basic and acidic residues" evidence="1">
    <location>
        <begin position="269"/>
        <end position="283"/>
    </location>
</feature>
<protein>
    <submittedName>
        <fullName evidence="3">Uncharacterized protein</fullName>
    </submittedName>
</protein>
<sequence>MPSVFNIIRACIYAAVLVWTVICLAIAVHFQNLLESSDLTRFVPFAIFVCSASLLIILALLGFGLWRDRNPISTRLELGCLGLAGVLWLALGAFLGSSDSADSDVECFSSVDSQEPLTMPGFDTETYHAQYRVLEAFSFFNIILIWAFLLMLLGLAIRHHRWGHRYVWTTSVTAYPWFAGRDAQTGKLPGATLPPPVSAKRSTSRSQPRGAAVAERPNHEKRPSQRSQRAPQRRPSETRRDEPTRNETPTYVYWIPHTPPEKAVTTETSRPRDKYHRDASPRR</sequence>
<evidence type="ECO:0000256" key="2">
    <source>
        <dbReference type="SAM" id="Phobius"/>
    </source>
</evidence>
<comment type="caution">
    <text evidence="3">The sequence shown here is derived from an EMBL/GenBank/DDBJ whole genome shotgun (WGS) entry which is preliminary data.</text>
</comment>
<feature type="region of interest" description="Disordered" evidence="1">
    <location>
        <begin position="186"/>
        <end position="283"/>
    </location>
</feature>
<feature type="transmembrane region" description="Helical" evidence="2">
    <location>
        <begin position="42"/>
        <end position="66"/>
    </location>
</feature>
<evidence type="ECO:0000256" key="1">
    <source>
        <dbReference type="SAM" id="MobiDB-lite"/>
    </source>
</evidence>